<feature type="region of interest" description="Disordered" evidence="1">
    <location>
        <begin position="65"/>
        <end position="97"/>
    </location>
</feature>
<feature type="compositionally biased region" description="Polar residues" evidence="1">
    <location>
        <begin position="523"/>
        <end position="542"/>
    </location>
</feature>
<feature type="compositionally biased region" description="Basic residues" evidence="1">
    <location>
        <begin position="178"/>
        <end position="191"/>
    </location>
</feature>
<gene>
    <name evidence="2" type="ORF">CVT26_011478</name>
</gene>
<evidence type="ECO:0000313" key="2">
    <source>
        <dbReference type="EMBL" id="PPR05283.1"/>
    </source>
</evidence>
<protein>
    <submittedName>
        <fullName evidence="2">Uncharacterized protein</fullName>
    </submittedName>
</protein>
<feature type="compositionally biased region" description="Low complexity" evidence="1">
    <location>
        <begin position="573"/>
        <end position="585"/>
    </location>
</feature>
<accession>A0A409YQK0</accession>
<feature type="compositionally biased region" description="Acidic residues" evidence="1">
    <location>
        <begin position="244"/>
        <end position="256"/>
    </location>
</feature>
<reference evidence="2 3" key="1">
    <citation type="journal article" date="2018" name="Evol. Lett.">
        <title>Horizontal gene cluster transfer increased hallucinogenic mushroom diversity.</title>
        <authorList>
            <person name="Reynolds H.T."/>
            <person name="Vijayakumar V."/>
            <person name="Gluck-Thaler E."/>
            <person name="Korotkin H.B."/>
            <person name="Matheny P.B."/>
            <person name="Slot J.C."/>
        </authorList>
    </citation>
    <scope>NUCLEOTIDE SEQUENCE [LARGE SCALE GENOMIC DNA]</scope>
    <source>
        <strain evidence="2 3">SRW20</strain>
    </source>
</reference>
<sequence>CLLGFLPLSKDTSASSIAETVQPTGDPLPLPAQAGHVTELEPGESFQYFYFRIRILTLCKDVRQPPQPNTVLTPPESTSVPTLPETNSDLSSNESPDLSKMVIDATPGADNEPIADNFDTMDIDPDQDDEDEFGPTIIATRYKRKRISDSSDTPLILKATTSSKGKEKAMEPEDVPRKQSKRPPGKRIKHTLTHDMRVGPAQSVADALNVGQRANEAALAAAESYEDEPIPEIVEERQHGTADDSSELSDVEDASESADVADQGDSAEVVDQGESEVDEPSSSESPTVSLEIIAKPAKRSRTVDPNTGLPASKQPKYDSAVKRPGWVIRTGAARCYACIESSYRYCYVDSVCMEKVETWCWEVYHGLSRRERFNKRGPAKAACFACFVNHQSFCLQHEHRLILGDFFFKDLVLDPSVQYPVSTEPAGYTQRRKAPFISALAFPAFKHKVYIQSLASVRPNPPGVNRNNQLREITDHIVISTSSSSISMAKLKEEGLPPTGPPQKPKASTSRINNEAASDSADSRNVQKASSSRVGKTSSGFDSHQDDSLNMEMVPRIATPASIRHDPTPPASQPSTSSNTSTPNNDLAALILGALKDLKADLQEVKTRVGKLEKDKKDEQD</sequence>
<feature type="compositionally biased region" description="Low complexity" evidence="1">
    <location>
        <begin position="282"/>
        <end position="291"/>
    </location>
</feature>
<feature type="region of interest" description="Disordered" evidence="1">
    <location>
        <begin position="492"/>
        <end position="549"/>
    </location>
</feature>
<name>A0A409YQK0_9AGAR</name>
<feature type="region of interest" description="Disordered" evidence="1">
    <location>
        <begin position="237"/>
        <end position="316"/>
    </location>
</feature>
<organism evidence="2 3">
    <name type="scientific">Gymnopilus dilepis</name>
    <dbReference type="NCBI Taxonomy" id="231916"/>
    <lineage>
        <taxon>Eukaryota</taxon>
        <taxon>Fungi</taxon>
        <taxon>Dikarya</taxon>
        <taxon>Basidiomycota</taxon>
        <taxon>Agaricomycotina</taxon>
        <taxon>Agaricomycetes</taxon>
        <taxon>Agaricomycetidae</taxon>
        <taxon>Agaricales</taxon>
        <taxon>Agaricineae</taxon>
        <taxon>Hymenogastraceae</taxon>
        <taxon>Gymnopilus</taxon>
    </lineage>
</organism>
<keyword evidence="3" id="KW-1185">Reference proteome</keyword>
<feature type="compositionally biased region" description="Acidic residues" evidence="1">
    <location>
        <begin position="271"/>
        <end position="281"/>
    </location>
</feature>
<feature type="non-terminal residue" evidence="2">
    <location>
        <position position="1"/>
    </location>
</feature>
<evidence type="ECO:0000313" key="3">
    <source>
        <dbReference type="Proteomes" id="UP000284706"/>
    </source>
</evidence>
<comment type="caution">
    <text evidence="2">The sequence shown here is derived from an EMBL/GenBank/DDBJ whole genome shotgun (WGS) entry which is preliminary data.</text>
</comment>
<dbReference type="Proteomes" id="UP000284706">
    <property type="component" value="Unassembled WGS sequence"/>
</dbReference>
<proteinExistence type="predicted"/>
<dbReference type="AlphaFoldDB" id="A0A409YQK0"/>
<feature type="compositionally biased region" description="Polar residues" evidence="1">
    <location>
        <begin position="506"/>
        <end position="517"/>
    </location>
</feature>
<dbReference type="InParanoid" id="A0A409YQK0"/>
<feature type="compositionally biased region" description="Polar residues" evidence="1">
    <location>
        <begin position="69"/>
        <end position="96"/>
    </location>
</feature>
<feature type="region of interest" description="Disordered" evidence="1">
    <location>
        <begin position="153"/>
        <end position="199"/>
    </location>
</feature>
<feature type="region of interest" description="Disordered" evidence="1">
    <location>
        <begin position="561"/>
        <end position="585"/>
    </location>
</feature>
<evidence type="ECO:0000256" key="1">
    <source>
        <dbReference type="SAM" id="MobiDB-lite"/>
    </source>
</evidence>
<dbReference type="EMBL" id="NHYE01000496">
    <property type="protein sequence ID" value="PPR05283.1"/>
    <property type="molecule type" value="Genomic_DNA"/>
</dbReference>
<feature type="compositionally biased region" description="Basic and acidic residues" evidence="1">
    <location>
        <begin position="164"/>
        <end position="177"/>
    </location>
</feature>